<feature type="transmembrane region" description="Helical" evidence="1">
    <location>
        <begin position="30"/>
        <end position="46"/>
    </location>
</feature>
<name>A0ABQ4G6J9_9ACTN</name>
<protein>
    <submittedName>
        <fullName evidence="2">Uncharacterized protein</fullName>
    </submittedName>
</protein>
<comment type="caution">
    <text evidence="2">The sequence shown here is derived from an EMBL/GenBank/DDBJ whole genome shotgun (WGS) entry which is preliminary data.</text>
</comment>
<keyword evidence="1" id="KW-0472">Membrane</keyword>
<keyword evidence="1" id="KW-0812">Transmembrane</keyword>
<evidence type="ECO:0000256" key="1">
    <source>
        <dbReference type="SAM" id="Phobius"/>
    </source>
</evidence>
<reference evidence="2 3" key="1">
    <citation type="submission" date="2021-01" db="EMBL/GenBank/DDBJ databases">
        <title>Whole genome shotgun sequence of Microbispora corallina NBRC 16416.</title>
        <authorList>
            <person name="Komaki H."/>
            <person name="Tamura T."/>
        </authorList>
    </citation>
    <scope>NUCLEOTIDE SEQUENCE [LARGE SCALE GENOMIC DNA]</scope>
    <source>
        <strain evidence="2 3">NBRC 16416</strain>
    </source>
</reference>
<keyword evidence="3" id="KW-1185">Reference proteome</keyword>
<dbReference type="Proteomes" id="UP000603904">
    <property type="component" value="Unassembled WGS sequence"/>
</dbReference>
<feature type="transmembrane region" description="Helical" evidence="1">
    <location>
        <begin position="58"/>
        <end position="74"/>
    </location>
</feature>
<sequence length="266" mass="27728">MIVVWVSLVASAGLVDSVSASSPPGRVQGGLLTLIGAYAAGSLGRAWRLASDDHRRRAAVGAGLALLLCVYLGYEVSTDFSGQTRVLAVAALTVAAALSAGVVTSVNLFVLARTGTGGRSASLRDVWAGPGTPATVTPVSDPASAPERLEAALRENYGPAARYNTFARYGQAELIQFGQVVTDAAVLIPDEETTATVVVFVPRDRLTGRRPFALLRLTVDLVFARTDRIPLGPPVEVDSTSAAGRDAEGCEGLQVLRKRWPVSTAA</sequence>
<keyword evidence="1" id="KW-1133">Transmembrane helix</keyword>
<dbReference type="RefSeq" id="WP_344056754.1">
    <property type="nucleotide sequence ID" value="NZ_BAAAGP010000019.1"/>
</dbReference>
<dbReference type="EMBL" id="BOOC01000032">
    <property type="protein sequence ID" value="GIH42703.1"/>
    <property type="molecule type" value="Genomic_DNA"/>
</dbReference>
<accession>A0ABQ4G6J9</accession>
<feature type="transmembrane region" description="Helical" evidence="1">
    <location>
        <begin position="86"/>
        <end position="110"/>
    </location>
</feature>
<evidence type="ECO:0000313" key="3">
    <source>
        <dbReference type="Proteomes" id="UP000603904"/>
    </source>
</evidence>
<gene>
    <name evidence="2" type="ORF">Mco01_57030</name>
</gene>
<organism evidence="2 3">
    <name type="scientific">Microbispora corallina</name>
    <dbReference type="NCBI Taxonomy" id="83302"/>
    <lineage>
        <taxon>Bacteria</taxon>
        <taxon>Bacillati</taxon>
        <taxon>Actinomycetota</taxon>
        <taxon>Actinomycetes</taxon>
        <taxon>Streptosporangiales</taxon>
        <taxon>Streptosporangiaceae</taxon>
        <taxon>Microbispora</taxon>
    </lineage>
</organism>
<evidence type="ECO:0000313" key="2">
    <source>
        <dbReference type="EMBL" id="GIH42703.1"/>
    </source>
</evidence>
<proteinExistence type="predicted"/>